<evidence type="ECO:0000259" key="11">
    <source>
        <dbReference type="Pfam" id="PF00136"/>
    </source>
</evidence>
<dbReference type="GO" id="GO:0006261">
    <property type="term" value="P:DNA-templated DNA replication"/>
    <property type="evidence" value="ECO:0007669"/>
    <property type="project" value="TreeGrafter"/>
</dbReference>
<dbReference type="Pfam" id="PF00136">
    <property type="entry name" value="DNA_pol_B"/>
    <property type="match status" value="1"/>
</dbReference>
<keyword evidence="4" id="KW-0808">Transferase</keyword>
<dbReference type="InterPro" id="IPR036397">
    <property type="entry name" value="RNaseH_sf"/>
</dbReference>
<evidence type="ECO:0000256" key="2">
    <source>
        <dbReference type="ARBA" id="ARBA00005755"/>
    </source>
</evidence>
<dbReference type="Proteomes" id="UP000201737">
    <property type="component" value="Segment"/>
</dbReference>
<evidence type="ECO:0000256" key="8">
    <source>
        <dbReference type="ARBA" id="ARBA00023125"/>
    </source>
</evidence>
<feature type="domain" description="DNA-directed DNA polymerase family B multifunctional" evidence="11">
    <location>
        <begin position="543"/>
        <end position="859"/>
    </location>
</feature>
<keyword evidence="8" id="KW-0238">DNA-binding</keyword>
<dbReference type="InterPro" id="IPR012337">
    <property type="entry name" value="RNaseH-like_sf"/>
</dbReference>
<keyword evidence="6" id="KW-0239">DNA-directed DNA polymerase</keyword>
<dbReference type="GO" id="GO:0000166">
    <property type="term" value="F:nucleotide binding"/>
    <property type="evidence" value="ECO:0007669"/>
    <property type="project" value="InterPro"/>
</dbReference>
<dbReference type="InterPro" id="IPR006133">
    <property type="entry name" value="DNA-dir_DNA_pol_B_exonuc"/>
</dbReference>
<feature type="domain" description="DNA-directed DNA polymerase family B exonuclease" evidence="12">
    <location>
        <begin position="207"/>
        <end position="403"/>
    </location>
</feature>
<accession>Q0IL35</accession>
<dbReference type="PRINTS" id="PR00106">
    <property type="entry name" value="DNAPOLB"/>
</dbReference>
<dbReference type="InterPro" id="IPR006172">
    <property type="entry name" value="DNA-dir_DNA_pol_B"/>
</dbReference>
<evidence type="ECO:0000256" key="4">
    <source>
        <dbReference type="ARBA" id="ARBA00022679"/>
    </source>
</evidence>
<evidence type="ECO:0000256" key="3">
    <source>
        <dbReference type="ARBA" id="ARBA00012417"/>
    </source>
</evidence>
<organismHost>
    <name type="scientific">Lepidoptera</name>
    <name type="common">moths &amp; butterflies</name>
    <dbReference type="NCBI Taxonomy" id="7088"/>
</organismHost>
<keyword evidence="14" id="KW-1185">Reference proteome</keyword>
<dbReference type="InterPro" id="IPR043502">
    <property type="entry name" value="DNA/RNA_pol_sf"/>
</dbReference>
<dbReference type="KEGG" id="vg:5176300"/>
<dbReference type="OrthoDB" id="165at10239"/>
<protein>
    <recommendedName>
        <fullName evidence="3">DNA-directed DNA polymerase</fullName>
        <ecNumber evidence="3">2.7.7.7</ecNumber>
    </recommendedName>
</protein>
<name>Q0IL35_NPVLS</name>
<dbReference type="Gene3D" id="1.10.132.60">
    <property type="entry name" value="DNA polymerase family B, C-terminal domain"/>
    <property type="match status" value="1"/>
</dbReference>
<evidence type="ECO:0000256" key="6">
    <source>
        <dbReference type="ARBA" id="ARBA00022932"/>
    </source>
</evidence>
<feature type="region of interest" description="Disordered" evidence="10">
    <location>
        <begin position="988"/>
        <end position="1017"/>
    </location>
</feature>
<organism evidence="13 14">
    <name type="scientific">Leucania separata nucleopolyhedrovirus</name>
    <name type="common">LsNPV</name>
    <dbReference type="NCBI Taxonomy" id="1307956"/>
    <lineage>
        <taxon>Viruses</taxon>
        <taxon>Viruses incertae sedis</taxon>
        <taxon>Naldaviricetes</taxon>
        <taxon>Lefavirales</taxon>
        <taxon>Baculoviridae</taxon>
        <taxon>Alphabaculovirus</taxon>
        <taxon>Alphabaculovirus leseparatae</taxon>
    </lineage>
</organism>
<evidence type="ECO:0000256" key="10">
    <source>
        <dbReference type="SAM" id="MobiDB-lite"/>
    </source>
</evidence>
<keyword evidence="7" id="KW-1194">Viral DNA replication</keyword>
<evidence type="ECO:0000256" key="7">
    <source>
        <dbReference type="ARBA" id="ARBA00023109"/>
    </source>
</evidence>
<sequence>MYFSTDTLVFQLLPNLYYQTPPLLRATMEREVVDNESIRLRTFDDLKADLAKDCVRSARIVPTDVFRITRMYYRYGRLYIFMTGHVQSKPDRVFQFYHCSPCTLHSYKKCYNYHANERCRDDCRSYKTFVMPGLRDVYYDKVNVVKYTRPTVAPPANGRKQYDCVDYFLKDINRVHMQMGLIEGSYVRFASEQTVLDNGIRDGTYKDLIVVDPETLEREINPVLACFDLETHTDCRRMSNPRVDFIISISLVVKRDNRYKKICLYYINRDTAVDLRFENDDNDAAADNETIAVPFTHEGAMLTAFFELFSLLNFDYLLDYNGDSFDWPFLLMRSELYTSGAYDFTKIARYDLEPVAIETEQLWDKFQNKIDTHHLAYYIHVDLYQFLSNDPEQGDVENFQLNTVAQHYLNASKIDLKISRMIELYRAKRMRDIIAYNVRDSLLPIELFVKLETMEFIYTQCMVMMLCTDDVLKNISHKVTTKMFHNALTNTRRMDGGGGEPMPDPFFFDKSDLNVTSGRKSASNDRQLVDLTLLNRRPIPAAMIPPDVVRLCADRERCVYKGGKVLSPIPGMYKSVVTLDFNSLYLNIMKNEGICLSNVFLATDRNVYLHKNLDAVNPKLLEELLDLRTKYKNLRDKYDPSSFKYSINDKVQNSVKRIANSIYGYFGIFFKPLANYVTKIGRDKLSDAIRKIEAMSNDATILERFNLSSIKFKVIYGDTDSSFILVDYREDEIEPDRRNDTINAIINEHVLKTVNGSWNGYKMALENVMISLILLKKKKYCYLNTNGRIKYKGWLVKKDMPIFMRKSFRNCVDMLLRRHSLGCALDNLRREMFDHYERFSVNNLADYCFSMTYNENPSGNKRDGPSEPKRQRVISIAKHCVELLKSSGADFIPGNGDRVPYLLRDVEGNVTAKSYPVQTFDPQKMTVSWVKHMNILCTFMNELIQVFGNRDEFAHCFESICQLYMSKMTHDVKHPVLRDMTASLLREKTKKAATRKDADSCDEDEHNDNDEDDDDENCQINYTHQFSMYKRKPKVKSTNSVPDINCSVCAAAN</sequence>
<dbReference type="Pfam" id="PF03104">
    <property type="entry name" value="DNA_pol_B_exo1"/>
    <property type="match status" value="1"/>
</dbReference>
<dbReference type="EC" id="2.7.7.7" evidence="3"/>
<comment type="similarity">
    <text evidence="2">Belongs to the DNA polymerase type-B family.</text>
</comment>
<evidence type="ECO:0000256" key="1">
    <source>
        <dbReference type="ARBA" id="ARBA00002701"/>
    </source>
</evidence>
<dbReference type="InterPro" id="IPR050240">
    <property type="entry name" value="DNA_pol_type-B"/>
</dbReference>
<dbReference type="PANTHER" id="PTHR10322">
    <property type="entry name" value="DNA POLYMERASE CATALYTIC SUBUNIT"/>
    <property type="match status" value="1"/>
</dbReference>
<keyword evidence="7" id="KW-0235">DNA replication</keyword>
<evidence type="ECO:0000259" key="12">
    <source>
        <dbReference type="Pfam" id="PF03104"/>
    </source>
</evidence>
<dbReference type="Gene3D" id="3.90.1600.10">
    <property type="entry name" value="Palm domain of DNA polymerase"/>
    <property type="match status" value="1"/>
</dbReference>
<dbReference type="GeneID" id="5176300"/>
<dbReference type="Gene3D" id="3.30.420.10">
    <property type="entry name" value="Ribonuclease H-like superfamily/Ribonuclease H"/>
    <property type="match status" value="1"/>
</dbReference>
<dbReference type="PANTHER" id="PTHR10322:SF23">
    <property type="entry name" value="DNA POLYMERASE DELTA CATALYTIC SUBUNIT"/>
    <property type="match status" value="1"/>
</dbReference>
<dbReference type="SUPFAM" id="SSF56672">
    <property type="entry name" value="DNA/RNA polymerases"/>
    <property type="match status" value="1"/>
</dbReference>
<dbReference type="SUPFAM" id="SSF53098">
    <property type="entry name" value="Ribonuclease H-like"/>
    <property type="match status" value="1"/>
</dbReference>
<reference evidence="13 14" key="2">
    <citation type="journal article" date="2007" name="Virus Res.">
        <title>P13 of Leucania separata multiple nuclear polyhedrosis virus affected the polyhedra and budded virions yields of AcMNPV.</title>
        <authorList>
            <person name="Du E.Q."/>
            <person name="Yan F."/>
            <person name="Jin W.X."/>
            <person name="Lu N."/>
            <person name="Xiao H.Z."/>
            <person name="Lu S.Y."/>
            <person name="Qi Y.P."/>
        </authorList>
    </citation>
    <scope>NUCLEOTIDE SEQUENCE [LARGE SCALE GENOMIC DNA]</scope>
    <source>
        <strain evidence="13 14">AH1</strain>
    </source>
</reference>
<dbReference type="InterPro" id="IPR042087">
    <property type="entry name" value="DNA_pol_B_thumb"/>
</dbReference>
<dbReference type="GO" id="GO:0003887">
    <property type="term" value="F:DNA-directed DNA polymerase activity"/>
    <property type="evidence" value="ECO:0007669"/>
    <property type="project" value="UniProtKB-KW"/>
</dbReference>
<dbReference type="InterPro" id="IPR023211">
    <property type="entry name" value="DNA_pol_palm_dom_sf"/>
</dbReference>
<keyword evidence="5" id="KW-0548">Nucleotidyltransferase</keyword>
<reference evidence="13 14" key="1">
    <citation type="journal article" date="2007" name="Virus Genes">
        <title>Genome sequence of Leucania seperata nucleopolyhedrovirus.</title>
        <authorList>
            <person name="Xiao H."/>
            <person name="Qi Y."/>
        </authorList>
    </citation>
    <scope>NUCLEOTIDE SEQUENCE [LARGE SCALE GENOMIC DNA]</scope>
    <source>
        <strain evidence="13 14">AH1</strain>
    </source>
</reference>
<dbReference type="GO" id="GO:0039693">
    <property type="term" value="P:viral DNA genome replication"/>
    <property type="evidence" value="ECO:0007669"/>
    <property type="project" value="UniProtKB-KW"/>
</dbReference>
<comment type="function">
    <text evidence="1">Replicates the viral genome, host DNA polymerases cannot substitute for the viral enzyme in this process.</text>
</comment>
<evidence type="ECO:0000256" key="9">
    <source>
        <dbReference type="ARBA" id="ARBA00049244"/>
    </source>
</evidence>
<feature type="compositionally biased region" description="Acidic residues" evidence="10">
    <location>
        <begin position="1000"/>
        <end position="1017"/>
    </location>
</feature>
<dbReference type="EMBL" id="AY394490">
    <property type="protein sequence ID" value="AAR28848.1"/>
    <property type="molecule type" value="Genomic_DNA"/>
</dbReference>
<dbReference type="Gene3D" id="1.10.287.690">
    <property type="entry name" value="Helix hairpin bin"/>
    <property type="match status" value="1"/>
</dbReference>
<evidence type="ECO:0000313" key="13">
    <source>
        <dbReference type="EMBL" id="AAR28848.1"/>
    </source>
</evidence>
<evidence type="ECO:0000256" key="5">
    <source>
        <dbReference type="ARBA" id="ARBA00022695"/>
    </source>
</evidence>
<dbReference type="GO" id="GO:0003677">
    <property type="term" value="F:DNA binding"/>
    <property type="evidence" value="ECO:0007669"/>
    <property type="project" value="UniProtKB-KW"/>
</dbReference>
<dbReference type="InterPro" id="IPR006134">
    <property type="entry name" value="DNA-dir_DNA_pol_B_multi_dom"/>
</dbReference>
<evidence type="ECO:0000313" key="14">
    <source>
        <dbReference type="Proteomes" id="UP000201737"/>
    </source>
</evidence>
<proteinExistence type="inferred from homology"/>
<dbReference type="SMART" id="SM00486">
    <property type="entry name" value="POLBc"/>
    <property type="match status" value="1"/>
</dbReference>
<dbReference type="RefSeq" id="YP_758381.1">
    <property type="nucleotide sequence ID" value="NC_008348.1"/>
</dbReference>
<comment type="catalytic activity">
    <reaction evidence="9">
        <text>DNA(n) + a 2'-deoxyribonucleoside 5'-triphosphate = DNA(n+1) + diphosphate</text>
        <dbReference type="Rhea" id="RHEA:22508"/>
        <dbReference type="Rhea" id="RHEA-COMP:17339"/>
        <dbReference type="Rhea" id="RHEA-COMP:17340"/>
        <dbReference type="ChEBI" id="CHEBI:33019"/>
        <dbReference type="ChEBI" id="CHEBI:61560"/>
        <dbReference type="ChEBI" id="CHEBI:173112"/>
        <dbReference type="EC" id="2.7.7.7"/>
    </reaction>
</comment>